<protein>
    <recommendedName>
        <fullName evidence="8">Globin</fullName>
    </recommendedName>
</protein>
<organism evidence="6 7">
    <name type="scientific">Persicobacter diffluens</name>
    <dbReference type="NCBI Taxonomy" id="981"/>
    <lineage>
        <taxon>Bacteria</taxon>
        <taxon>Pseudomonadati</taxon>
        <taxon>Bacteroidota</taxon>
        <taxon>Cytophagia</taxon>
        <taxon>Cytophagales</taxon>
        <taxon>Persicobacteraceae</taxon>
        <taxon>Persicobacter</taxon>
    </lineage>
</organism>
<gene>
    <name evidence="6" type="ORF">PEDI_31710</name>
</gene>
<dbReference type="GO" id="GO:0019825">
    <property type="term" value="F:oxygen binding"/>
    <property type="evidence" value="ECO:0007669"/>
    <property type="project" value="InterPro"/>
</dbReference>
<dbReference type="GO" id="GO:0020037">
    <property type="term" value="F:heme binding"/>
    <property type="evidence" value="ECO:0007669"/>
    <property type="project" value="InterPro"/>
</dbReference>
<evidence type="ECO:0000313" key="6">
    <source>
        <dbReference type="EMBL" id="GJM62619.1"/>
    </source>
</evidence>
<keyword evidence="4 5" id="KW-0408">Iron</keyword>
<dbReference type="SUPFAM" id="SSF46458">
    <property type="entry name" value="Globin-like"/>
    <property type="match status" value="1"/>
</dbReference>
<reference evidence="6 7" key="1">
    <citation type="submission" date="2021-12" db="EMBL/GenBank/DDBJ databases">
        <title>Genome sequencing of bacteria with rrn-lacking chromosome and rrn-plasmid.</title>
        <authorList>
            <person name="Anda M."/>
            <person name="Iwasaki W."/>
        </authorList>
    </citation>
    <scope>NUCLEOTIDE SEQUENCE [LARGE SCALE GENOMIC DNA]</scope>
    <source>
        <strain evidence="6 7">NBRC 15940</strain>
    </source>
</reference>
<accession>A0AAN5AKX2</accession>
<evidence type="ECO:0000256" key="5">
    <source>
        <dbReference type="PIRSR" id="PIRSR601486-1"/>
    </source>
</evidence>
<dbReference type="InterPro" id="IPR009050">
    <property type="entry name" value="Globin-like_sf"/>
</dbReference>
<dbReference type="EMBL" id="BQKE01000002">
    <property type="protein sequence ID" value="GJM62619.1"/>
    <property type="molecule type" value="Genomic_DNA"/>
</dbReference>
<dbReference type="InterPro" id="IPR012292">
    <property type="entry name" value="Globin/Proto"/>
</dbReference>
<evidence type="ECO:0000256" key="4">
    <source>
        <dbReference type="ARBA" id="ARBA00023004"/>
    </source>
</evidence>
<evidence type="ECO:0008006" key="8">
    <source>
        <dbReference type="Google" id="ProtNLM"/>
    </source>
</evidence>
<keyword evidence="1" id="KW-0813">Transport</keyword>
<keyword evidence="2 5" id="KW-0349">Heme</keyword>
<keyword evidence="3 5" id="KW-0479">Metal-binding</keyword>
<dbReference type="RefSeq" id="WP_338237874.1">
    <property type="nucleotide sequence ID" value="NZ_BQKE01000002.1"/>
</dbReference>
<proteinExistence type="predicted"/>
<feature type="binding site" description="distal binding residue" evidence="5">
    <location>
        <position position="72"/>
    </location>
    <ligand>
        <name>heme</name>
        <dbReference type="ChEBI" id="CHEBI:30413"/>
    </ligand>
    <ligandPart>
        <name>Fe</name>
        <dbReference type="ChEBI" id="CHEBI:18248"/>
    </ligandPart>
</feature>
<dbReference type="Gene3D" id="1.10.490.10">
    <property type="entry name" value="Globins"/>
    <property type="match status" value="1"/>
</dbReference>
<name>A0AAN5AKX2_9BACT</name>
<evidence type="ECO:0000256" key="2">
    <source>
        <dbReference type="ARBA" id="ARBA00022617"/>
    </source>
</evidence>
<evidence type="ECO:0000256" key="1">
    <source>
        <dbReference type="ARBA" id="ARBA00022448"/>
    </source>
</evidence>
<sequence length="129" mass="15056">MEKPKTDLSGREDIEQLMAYFYGLVFKDPQIGPFFTEHRKVKLEEHLPRISDFWESILFPPAAYRGNPVKVHLEIDAVHKLEKNHFDTWLKLFLQAVDTHFTGNKAELLKQRAQSIATIMQIKIHQNGV</sequence>
<dbReference type="Pfam" id="PF01152">
    <property type="entry name" value="Bac_globin"/>
    <property type="match status" value="1"/>
</dbReference>
<evidence type="ECO:0000256" key="3">
    <source>
        <dbReference type="ARBA" id="ARBA00022723"/>
    </source>
</evidence>
<dbReference type="Proteomes" id="UP001310022">
    <property type="component" value="Unassembled WGS sequence"/>
</dbReference>
<keyword evidence="7" id="KW-1185">Reference proteome</keyword>
<feature type="binding site" description="distal binding residue" evidence="5">
    <location>
        <position position="46"/>
    </location>
    <ligand>
        <name>heme</name>
        <dbReference type="ChEBI" id="CHEBI:30413"/>
    </ligand>
    <ligandPart>
        <name>Fe</name>
        <dbReference type="ChEBI" id="CHEBI:18248"/>
    </ligandPart>
</feature>
<dbReference type="AlphaFoldDB" id="A0AAN5AKX2"/>
<dbReference type="InterPro" id="IPR001486">
    <property type="entry name" value="Hemoglobin_trunc"/>
</dbReference>
<dbReference type="GO" id="GO:0046872">
    <property type="term" value="F:metal ion binding"/>
    <property type="evidence" value="ECO:0007669"/>
    <property type="project" value="UniProtKB-KW"/>
</dbReference>
<dbReference type="CDD" id="cd08916">
    <property type="entry name" value="TrHb3_P"/>
    <property type="match status" value="1"/>
</dbReference>
<evidence type="ECO:0000313" key="7">
    <source>
        <dbReference type="Proteomes" id="UP001310022"/>
    </source>
</evidence>
<comment type="caution">
    <text evidence="6">The sequence shown here is derived from an EMBL/GenBank/DDBJ whole genome shotgun (WGS) entry which is preliminary data.</text>
</comment>